<dbReference type="EMBL" id="JACGWK010001735">
    <property type="protein sequence ID" value="KAL0283299.1"/>
    <property type="molecule type" value="Genomic_DNA"/>
</dbReference>
<accession>A0AAW2IMJ9</accession>
<proteinExistence type="predicted"/>
<dbReference type="InterPro" id="IPR012337">
    <property type="entry name" value="RNaseH-like_sf"/>
</dbReference>
<organism evidence="2">
    <name type="scientific">Sesamum angustifolium</name>
    <dbReference type="NCBI Taxonomy" id="2727405"/>
    <lineage>
        <taxon>Eukaryota</taxon>
        <taxon>Viridiplantae</taxon>
        <taxon>Streptophyta</taxon>
        <taxon>Embryophyta</taxon>
        <taxon>Tracheophyta</taxon>
        <taxon>Spermatophyta</taxon>
        <taxon>Magnoliopsida</taxon>
        <taxon>eudicotyledons</taxon>
        <taxon>Gunneridae</taxon>
        <taxon>Pentapetalae</taxon>
        <taxon>asterids</taxon>
        <taxon>lamiids</taxon>
        <taxon>Lamiales</taxon>
        <taxon>Pedaliaceae</taxon>
        <taxon>Sesamum</taxon>
    </lineage>
</organism>
<feature type="domain" description="Integrase zinc-binding" evidence="1">
    <location>
        <begin position="18"/>
        <end position="72"/>
    </location>
</feature>
<reference evidence="2" key="2">
    <citation type="journal article" date="2024" name="Plant">
        <title>Genomic evolution and insights into agronomic trait innovations of Sesamum species.</title>
        <authorList>
            <person name="Miao H."/>
            <person name="Wang L."/>
            <person name="Qu L."/>
            <person name="Liu H."/>
            <person name="Sun Y."/>
            <person name="Le M."/>
            <person name="Wang Q."/>
            <person name="Wei S."/>
            <person name="Zheng Y."/>
            <person name="Lin W."/>
            <person name="Duan Y."/>
            <person name="Cao H."/>
            <person name="Xiong S."/>
            <person name="Wang X."/>
            <person name="Wei L."/>
            <person name="Li C."/>
            <person name="Ma Q."/>
            <person name="Ju M."/>
            <person name="Zhao R."/>
            <person name="Li G."/>
            <person name="Mu C."/>
            <person name="Tian Q."/>
            <person name="Mei H."/>
            <person name="Zhang T."/>
            <person name="Gao T."/>
            <person name="Zhang H."/>
        </authorList>
    </citation>
    <scope>NUCLEOTIDE SEQUENCE</scope>
    <source>
        <strain evidence="2">G01</strain>
    </source>
</reference>
<dbReference type="InterPro" id="IPR050951">
    <property type="entry name" value="Retrovirus_Pol_polyprotein"/>
</dbReference>
<dbReference type="PANTHER" id="PTHR37984:SF15">
    <property type="entry name" value="INTEGRASE CATALYTIC DOMAIN-CONTAINING PROTEIN"/>
    <property type="match status" value="1"/>
</dbReference>
<dbReference type="InterPro" id="IPR036397">
    <property type="entry name" value="RNaseH_sf"/>
</dbReference>
<evidence type="ECO:0000313" key="2">
    <source>
        <dbReference type="EMBL" id="KAL0283299.1"/>
    </source>
</evidence>
<dbReference type="SUPFAM" id="SSF53098">
    <property type="entry name" value="Ribonuclease H-like"/>
    <property type="match status" value="1"/>
</dbReference>
<dbReference type="Gene3D" id="3.30.420.10">
    <property type="entry name" value="Ribonuclease H-like superfamily/Ribonuclease H"/>
    <property type="match status" value="2"/>
</dbReference>
<dbReference type="PANTHER" id="PTHR37984">
    <property type="entry name" value="PROTEIN CBG26694"/>
    <property type="match status" value="1"/>
</dbReference>
<protein>
    <recommendedName>
        <fullName evidence="1">Integrase zinc-binding domain-containing protein</fullName>
    </recommendedName>
</protein>
<dbReference type="AlphaFoldDB" id="A0AAW2IMJ9"/>
<dbReference type="Gene3D" id="1.10.340.70">
    <property type="match status" value="1"/>
</dbReference>
<dbReference type="GO" id="GO:0003676">
    <property type="term" value="F:nucleic acid binding"/>
    <property type="evidence" value="ECO:0007669"/>
    <property type="project" value="InterPro"/>
</dbReference>
<gene>
    <name evidence="2" type="ORF">Sangu_2898200</name>
</gene>
<sequence length="392" mass="45094">MNKKNLNPMPSQLSREGVREKIIKSLHDSALGGHSGITGTYQRIKPLFYWPTLKGDIQNWVKECEVFQRSKHENNPYPGLLQLLLIPEQAWSCISMDFIEGLPSSEGKDSILVVEDRLANYSHFIALKHPYTATSIVKLYFDNIYKLHWLLVSIVTDRDKIFTSKFWKELFTLSGGVLGYVLGLSSTKFLENYLRCMCHQKPKKWAQWLTLAEFWFNTNFHIGLKAIPFQALYGYPPHQLSVGPYLQNHHIEVEELMHERVKVLQLLKDNLHQAQQRMKIYADRKRSEREFALGDEVRAKEQCRCSPSAHPVVSLLARPGNLEDYKQIADKFSGFDPWGQASKKGRRNVVFTGQNTTLDVSHTMKGTDTDRAIKSLFEIGGDLINPVKRTPF</sequence>
<dbReference type="InterPro" id="IPR041588">
    <property type="entry name" value="Integrase_H2C2"/>
</dbReference>
<name>A0AAW2IMJ9_9LAMI</name>
<reference evidence="2" key="1">
    <citation type="submission" date="2020-06" db="EMBL/GenBank/DDBJ databases">
        <authorList>
            <person name="Li T."/>
            <person name="Hu X."/>
            <person name="Zhang T."/>
            <person name="Song X."/>
            <person name="Zhang H."/>
            <person name="Dai N."/>
            <person name="Sheng W."/>
            <person name="Hou X."/>
            <person name="Wei L."/>
        </authorList>
    </citation>
    <scope>NUCLEOTIDE SEQUENCE</scope>
    <source>
        <strain evidence="2">G01</strain>
        <tissue evidence="2">Leaf</tissue>
    </source>
</reference>
<comment type="caution">
    <text evidence="2">The sequence shown here is derived from an EMBL/GenBank/DDBJ whole genome shotgun (WGS) entry which is preliminary data.</text>
</comment>
<evidence type="ECO:0000259" key="1">
    <source>
        <dbReference type="Pfam" id="PF17921"/>
    </source>
</evidence>
<dbReference type="Pfam" id="PF17921">
    <property type="entry name" value="Integrase_H2C2"/>
    <property type="match status" value="1"/>
</dbReference>